<feature type="transmembrane region" description="Helical" evidence="5">
    <location>
        <begin position="392"/>
        <end position="411"/>
    </location>
</feature>
<evidence type="ECO:0000313" key="8">
    <source>
        <dbReference type="Proteomes" id="UP001279734"/>
    </source>
</evidence>
<feature type="transmembrane region" description="Helical" evidence="5">
    <location>
        <begin position="241"/>
        <end position="264"/>
    </location>
</feature>
<evidence type="ECO:0000256" key="1">
    <source>
        <dbReference type="ARBA" id="ARBA00004141"/>
    </source>
</evidence>
<dbReference type="SUPFAM" id="SSF103473">
    <property type="entry name" value="MFS general substrate transporter"/>
    <property type="match status" value="1"/>
</dbReference>
<protein>
    <recommendedName>
        <fullName evidence="6">Major facilitator superfamily (MFS) profile domain-containing protein</fullName>
    </recommendedName>
</protein>
<feature type="transmembrane region" description="Helical" evidence="5">
    <location>
        <begin position="423"/>
        <end position="447"/>
    </location>
</feature>
<feature type="domain" description="Major facilitator superfamily (MFS) profile" evidence="6">
    <location>
        <begin position="50"/>
        <end position="504"/>
    </location>
</feature>
<sequence length="521" mass="57060">MAESNPLLHQPVEEANAVSPITNIIQDGLSLEKAMDQCLGDHFGWTQIFQLLIISFAWAIDAQQVFISIFTDAAPTWHCTQISDVPCNSTTNVCAISQGSWAWDLPAHVSTVSEWTLQCSSSVITSLPAASFFIGCFIGGIVLSPLADSNLGRKRMLVISCLVMSLGAFMAAFSTNVWMYAALRFVSGFGRAPITTCALVLPTEMLGRRWRGHVSLITYSFFTVGFLSLPAIAYACRGCSWRIIYLLTSVPAILYALLAHLTVFESPRWLFLRGRLEEAILILGKLLKSQPPSTKTLTSIWSQGCTQWVIPDNENMFSAIKNLGSRASAVRRLLAVMVVGFGIAMVYFGMPLGVGKLGFNLYLSVTLNALLELPASVMAFILLRNHIRRKSAILTLTLLSGIFSATCVVHSDREELKMGMELSSFFCACTAFDILLIYVVELFPAYVRNTAMAMVRQAILLGAATSPILVAADQEKSLVQYGVLGAGIGFCGLLVIFLPETQGKAMYDTMEEQECEQRTNK</sequence>
<dbReference type="GO" id="GO:0016020">
    <property type="term" value="C:membrane"/>
    <property type="evidence" value="ECO:0007669"/>
    <property type="project" value="UniProtKB-SubCell"/>
</dbReference>
<dbReference type="InterPro" id="IPR005828">
    <property type="entry name" value="MFS_sugar_transport-like"/>
</dbReference>
<feature type="transmembrane region" description="Helical" evidence="5">
    <location>
        <begin position="214"/>
        <end position="235"/>
    </location>
</feature>
<dbReference type="AlphaFoldDB" id="A0AAD3P2B8"/>
<dbReference type="Proteomes" id="UP001279734">
    <property type="component" value="Unassembled WGS sequence"/>
</dbReference>
<feature type="transmembrane region" description="Helical" evidence="5">
    <location>
        <begin position="156"/>
        <end position="175"/>
    </location>
</feature>
<accession>A0AAD3P2B8</accession>
<evidence type="ECO:0000256" key="4">
    <source>
        <dbReference type="ARBA" id="ARBA00023136"/>
    </source>
</evidence>
<dbReference type="InterPro" id="IPR020846">
    <property type="entry name" value="MFS_dom"/>
</dbReference>
<feature type="transmembrane region" description="Helical" evidence="5">
    <location>
        <begin position="478"/>
        <end position="498"/>
    </location>
</feature>
<feature type="transmembrane region" description="Helical" evidence="5">
    <location>
        <begin position="362"/>
        <end position="383"/>
    </location>
</feature>
<reference evidence="7" key="1">
    <citation type="submission" date="2023-05" db="EMBL/GenBank/DDBJ databases">
        <title>Nepenthes gracilis genome sequencing.</title>
        <authorList>
            <person name="Fukushima K."/>
        </authorList>
    </citation>
    <scope>NUCLEOTIDE SEQUENCE</scope>
    <source>
        <strain evidence="7">SING2019-196</strain>
    </source>
</reference>
<keyword evidence="8" id="KW-1185">Reference proteome</keyword>
<evidence type="ECO:0000313" key="7">
    <source>
        <dbReference type="EMBL" id="GMG99249.1"/>
    </source>
</evidence>
<organism evidence="7 8">
    <name type="scientific">Nepenthes gracilis</name>
    <name type="common">Slender pitcher plant</name>
    <dbReference type="NCBI Taxonomy" id="150966"/>
    <lineage>
        <taxon>Eukaryota</taxon>
        <taxon>Viridiplantae</taxon>
        <taxon>Streptophyta</taxon>
        <taxon>Embryophyta</taxon>
        <taxon>Tracheophyta</taxon>
        <taxon>Spermatophyta</taxon>
        <taxon>Magnoliopsida</taxon>
        <taxon>eudicotyledons</taxon>
        <taxon>Gunneridae</taxon>
        <taxon>Pentapetalae</taxon>
        <taxon>Caryophyllales</taxon>
        <taxon>Nepenthaceae</taxon>
        <taxon>Nepenthes</taxon>
    </lineage>
</organism>
<feature type="transmembrane region" description="Helical" evidence="5">
    <location>
        <begin position="333"/>
        <end position="350"/>
    </location>
</feature>
<keyword evidence="2 5" id="KW-0812">Transmembrane</keyword>
<proteinExistence type="predicted"/>
<evidence type="ECO:0000259" key="6">
    <source>
        <dbReference type="PROSITE" id="PS50850"/>
    </source>
</evidence>
<dbReference type="InterPro" id="IPR036259">
    <property type="entry name" value="MFS_trans_sf"/>
</dbReference>
<name>A0AAD3P2B8_NEPGR</name>
<dbReference type="PROSITE" id="PS50850">
    <property type="entry name" value="MFS"/>
    <property type="match status" value="1"/>
</dbReference>
<feature type="transmembrane region" description="Helical" evidence="5">
    <location>
        <begin position="123"/>
        <end position="144"/>
    </location>
</feature>
<keyword evidence="3 5" id="KW-1133">Transmembrane helix</keyword>
<dbReference type="Pfam" id="PF00083">
    <property type="entry name" value="Sugar_tr"/>
    <property type="match status" value="1"/>
</dbReference>
<dbReference type="EMBL" id="BSYO01000001">
    <property type="protein sequence ID" value="GMG99249.1"/>
    <property type="molecule type" value="Genomic_DNA"/>
</dbReference>
<evidence type="ECO:0000256" key="5">
    <source>
        <dbReference type="SAM" id="Phobius"/>
    </source>
</evidence>
<dbReference type="PANTHER" id="PTHR24064">
    <property type="entry name" value="SOLUTE CARRIER FAMILY 22 MEMBER"/>
    <property type="match status" value="1"/>
</dbReference>
<comment type="subcellular location">
    <subcellularLocation>
        <location evidence="1">Membrane</location>
        <topology evidence="1">Multi-pass membrane protein</topology>
    </subcellularLocation>
</comment>
<keyword evidence="4 5" id="KW-0472">Membrane</keyword>
<dbReference type="Gene3D" id="1.20.1250.20">
    <property type="entry name" value="MFS general substrate transporter like domains"/>
    <property type="match status" value="1"/>
</dbReference>
<gene>
    <name evidence="7" type="ORF">Nepgr_001089</name>
</gene>
<evidence type="ECO:0000256" key="2">
    <source>
        <dbReference type="ARBA" id="ARBA00022692"/>
    </source>
</evidence>
<comment type="caution">
    <text evidence="7">The sequence shown here is derived from an EMBL/GenBank/DDBJ whole genome shotgun (WGS) entry which is preliminary data.</text>
</comment>
<evidence type="ECO:0000256" key="3">
    <source>
        <dbReference type="ARBA" id="ARBA00022989"/>
    </source>
</evidence>
<dbReference type="GO" id="GO:0022857">
    <property type="term" value="F:transmembrane transporter activity"/>
    <property type="evidence" value="ECO:0007669"/>
    <property type="project" value="InterPro"/>
</dbReference>